<feature type="binding site" evidence="7">
    <location>
        <position position="152"/>
    </location>
    <ligand>
        <name>Zn(2+)</name>
        <dbReference type="ChEBI" id="CHEBI:29105"/>
    </ligand>
</feature>
<keyword evidence="11" id="KW-1185">Reference proteome</keyword>
<dbReference type="Gene3D" id="1.10.10.10">
    <property type="entry name" value="Winged helix-like DNA-binding domain superfamily/Winged helix DNA-binding domain"/>
    <property type="match status" value="1"/>
</dbReference>
<evidence type="ECO:0000256" key="5">
    <source>
        <dbReference type="ARBA" id="ARBA00023125"/>
    </source>
</evidence>
<keyword evidence="3 7" id="KW-0862">Zinc</keyword>
<dbReference type="Gene3D" id="3.30.1490.190">
    <property type="match status" value="1"/>
</dbReference>
<dbReference type="Pfam" id="PF01475">
    <property type="entry name" value="FUR"/>
    <property type="match status" value="1"/>
</dbReference>
<evidence type="ECO:0000256" key="6">
    <source>
        <dbReference type="ARBA" id="ARBA00023163"/>
    </source>
</evidence>
<keyword evidence="9" id="KW-0963">Cytoplasm</keyword>
<dbReference type="GO" id="GO:0003700">
    <property type="term" value="F:DNA-binding transcription factor activity"/>
    <property type="evidence" value="ECO:0007669"/>
    <property type="project" value="UniProtKB-UniRule"/>
</dbReference>
<dbReference type="CDD" id="cd07153">
    <property type="entry name" value="Fur_like"/>
    <property type="match status" value="1"/>
</dbReference>
<dbReference type="GO" id="GO:0005829">
    <property type="term" value="C:cytosol"/>
    <property type="evidence" value="ECO:0007669"/>
    <property type="project" value="TreeGrafter"/>
</dbReference>
<feature type="binding site" evidence="7">
    <location>
        <position position="109"/>
    </location>
    <ligand>
        <name>Zn(2+)</name>
        <dbReference type="ChEBI" id="CHEBI:29105"/>
    </ligand>
</feature>
<evidence type="ECO:0000256" key="9">
    <source>
        <dbReference type="RuleBase" id="RU364037"/>
    </source>
</evidence>
<dbReference type="GO" id="GO:0045892">
    <property type="term" value="P:negative regulation of DNA-templated transcription"/>
    <property type="evidence" value="ECO:0007669"/>
    <property type="project" value="TreeGrafter"/>
</dbReference>
<dbReference type="AlphaFoldDB" id="A0A0K6HWI5"/>
<comment type="subcellular location">
    <subcellularLocation>
        <location evidence="9">Cytoplasm</location>
    </subcellularLocation>
</comment>
<name>A0A0K6HWI5_9BURK</name>
<dbReference type="FunFam" id="1.10.10.10:FF:000137">
    <property type="entry name" value="Zinc uptake transcriptional repressor"/>
    <property type="match status" value="1"/>
</dbReference>
<keyword evidence="5 9" id="KW-0238">DNA-binding</keyword>
<dbReference type="InterPro" id="IPR036390">
    <property type="entry name" value="WH_DNA-bd_sf"/>
</dbReference>
<comment type="cofactor">
    <cofactor evidence="7">
        <name>Zn(2+)</name>
        <dbReference type="ChEBI" id="CHEBI:29105"/>
    </cofactor>
    <text evidence="7">Binds 1 zinc ion per subunit.</text>
</comment>
<keyword evidence="2 9" id="KW-0678">Repressor</keyword>
<feature type="binding site" evidence="7">
    <location>
        <position position="112"/>
    </location>
    <ligand>
        <name>Zn(2+)</name>
        <dbReference type="ChEBI" id="CHEBI:29105"/>
    </ligand>
</feature>
<dbReference type="OrthoDB" id="9801127at2"/>
<evidence type="ECO:0000256" key="4">
    <source>
        <dbReference type="ARBA" id="ARBA00023015"/>
    </source>
</evidence>
<reference evidence="11" key="1">
    <citation type="submission" date="2015-08" db="EMBL/GenBank/DDBJ databases">
        <authorList>
            <person name="Varghese N."/>
        </authorList>
    </citation>
    <scope>NUCLEOTIDE SEQUENCE [LARGE SCALE GENOMIC DNA]</scope>
    <source>
        <strain evidence="11">DSM 18181</strain>
    </source>
</reference>
<dbReference type="GO" id="GO:0008270">
    <property type="term" value="F:zinc ion binding"/>
    <property type="evidence" value="ECO:0007669"/>
    <property type="project" value="TreeGrafter"/>
</dbReference>
<accession>A0A0K6HWI5</accession>
<protein>
    <recommendedName>
        <fullName evidence="9">Ferric uptake regulation protein</fullName>
    </recommendedName>
</protein>
<dbReference type="InterPro" id="IPR043135">
    <property type="entry name" value="Fur_C"/>
</dbReference>
<keyword evidence="7 9" id="KW-0479">Metal-binding</keyword>
<evidence type="ECO:0000256" key="2">
    <source>
        <dbReference type="ARBA" id="ARBA00022491"/>
    </source>
</evidence>
<evidence type="ECO:0000256" key="7">
    <source>
        <dbReference type="PIRSR" id="PIRSR602481-1"/>
    </source>
</evidence>
<comment type="similarity">
    <text evidence="1 9">Belongs to the Fur family.</text>
</comment>
<feature type="binding site" evidence="8">
    <location>
        <position position="102"/>
    </location>
    <ligand>
        <name>Fe cation</name>
        <dbReference type="ChEBI" id="CHEBI:24875"/>
    </ligand>
</feature>
<dbReference type="EMBL" id="CYHF01000003">
    <property type="protein sequence ID" value="CUA95402.1"/>
    <property type="molecule type" value="Genomic_DNA"/>
</dbReference>
<organism evidence="10 11">
    <name type="scientific">Thiomonas bhubaneswarensis</name>
    <dbReference type="NCBI Taxonomy" id="339866"/>
    <lineage>
        <taxon>Bacteria</taxon>
        <taxon>Pseudomonadati</taxon>
        <taxon>Pseudomonadota</taxon>
        <taxon>Betaproteobacteria</taxon>
        <taxon>Burkholderiales</taxon>
        <taxon>Thiomonas</taxon>
    </lineage>
</organism>
<feature type="binding site" evidence="7">
    <location>
        <position position="149"/>
    </location>
    <ligand>
        <name>Zn(2+)</name>
        <dbReference type="ChEBI" id="CHEBI:29105"/>
    </ligand>
</feature>
<comment type="subunit">
    <text evidence="9">Homodimer.</text>
</comment>
<proteinExistence type="inferred from homology"/>
<dbReference type="PANTHER" id="PTHR33202:SF6">
    <property type="entry name" value="ZINC UPTAKE REGULATION PROTEIN"/>
    <property type="match status" value="1"/>
</dbReference>
<gene>
    <name evidence="9" type="primary">fur</name>
    <name evidence="10" type="ORF">Ga0061069_10386</name>
</gene>
<sequence>MSPSHRHATAPAAQDALIHAERLCAARGVRLTPLRRRVLELVQSRTEAVKAYDLLAQLSTEDHAAKPPTVYRALDFLLEQGLIHRVDSLNAFVGCNHPDQPHAAHLLLCERCGRVQELHDASMDAVIHQAVAATGFVARHARLEVQGLCAACAAAANERLSPQA</sequence>
<dbReference type="PANTHER" id="PTHR33202">
    <property type="entry name" value="ZINC UPTAKE REGULATION PROTEIN"/>
    <property type="match status" value="1"/>
</dbReference>
<evidence type="ECO:0000256" key="3">
    <source>
        <dbReference type="ARBA" id="ARBA00022833"/>
    </source>
</evidence>
<dbReference type="STRING" id="339866.GCA_001418255_00966"/>
<evidence type="ECO:0000256" key="8">
    <source>
        <dbReference type="PIRSR" id="PIRSR602481-2"/>
    </source>
</evidence>
<dbReference type="InterPro" id="IPR036388">
    <property type="entry name" value="WH-like_DNA-bd_sf"/>
</dbReference>
<dbReference type="SUPFAM" id="SSF46785">
    <property type="entry name" value="Winged helix' DNA-binding domain"/>
    <property type="match status" value="1"/>
</dbReference>
<evidence type="ECO:0000313" key="10">
    <source>
        <dbReference type="EMBL" id="CUA95402.1"/>
    </source>
</evidence>
<keyword evidence="8 9" id="KW-0408">Iron</keyword>
<dbReference type="Proteomes" id="UP000183649">
    <property type="component" value="Unassembled WGS sequence"/>
</dbReference>
<dbReference type="InterPro" id="IPR002481">
    <property type="entry name" value="FUR"/>
</dbReference>
<keyword evidence="6 9" id="KW-0804">Transcription</keyword>
<dbReference type="GO" id="GO:1900376">
    <property type="term" value="P:regulation of secondary metabolite biosynthetic process"/>
    <property type="evidence" value="ECO:0007669"/>
    <property type="project" value="TreeGrafter"/>
</dbReference>
<keyword evidence="4 9" id="KW-0805">Transcription regulation</keyword>
<evidence type="ECO:0000256" key="1">
    <source>
        <dbReference type="ARBA" id="ARBA00007957"/>
    </source>
</evidence>
<comment type="cofactor">
    <cofactor evidence="8">
        <name>Mn(2+)</name>
        <dbReference type="ChEBI" id="CHEBI:29035"/>
    </cofactor>
    <cofactor evidence="8">
        <name>Fe(2+)</name>
        <dbReference type="ChEBI" id="CHEBI:29033"/>
    </cofactor>
    <text evidence="8">Binds 1 Mn(2+) or Fe(2+) ion per subunit.</text>
</comment>
<evidence type="ECO:0000313" key="11">
    <source>
        <dbReference type="Proteomes" id="UP000183649"/>
    </source>
</evidence>
<dbReference type="GO" id="GO:0000976">
    <property type="term" value="F:transcription cis-regulatory region binding"/>
    <property type="evidence" value="ECO:0007669"/>
    <property type="project" value="TreeGrafter"/>
</dbReference>
<dbReference type="RefSeq" id="WP_055449902.1">
    <property type="nucleotide sequence ID" value="NZ_CYHF01000003.1"/>
</dbReference>